<name>A0A517MV04_9BACT</name>
<dbReference type="Proteomes" id="UP000319852">
    <property type="component" value="Chromosome"/>
</dbReference>
<reference evidence="1 2" key="1">
    <citation type="submission" date="2019-02" db="EMBL/GenBank/DDBJ databases">
        <title>Deep-cultivation of Planctomycetes and their phenomic and genomic characterization uncovers novel biology.</title>
        <authorList>
            <person name="Wiegand S."/>
            <person name="Jogler M."/>
            <person name="Boedeker C."/>
            <person name="Pinto D."/>
            <person name="Vollmers J."/>
            <person name="Rivas-Marin E."/>
            <person name="Kohn T."/>
            <person name="Peeters S.H."/>
            <person name="Heuer A."/>
            <person name="Rast P."/>
            <person name="Oberbeckmann S."/>
            <person name="Bunk B."/>
            <person name="Jeske O."/>
            <person name="Meyerdierks A."/>
            <person name="Storesund J.E."/>
            <person name="Kallscheuer N."/>
            <person name="Luecker S."/>
            <person name="Lage O.M."/>
            <person name="Pohl T."/>
            <person name="Merkel B.J."/>
            <person name="Hornburger P."/>
            <person name="Mueller R.-W."/>
            <person name="Bruemmer F."/>
            <person name="Labrenz M."/>
            <person name="Spormann A.M."/>
            <person name="Op den Camp H."/>
            <person name="Overmann J."/>
            <person name="Amann R."/>
            <person name="Jetten M.S.M."/>
            <person name="Mascher T."/>
            <person name="Medema M.H."/>
            <person name="Devos D.P."/>
            <person name="Kaster A.-K."/>
            <person name="Ovreas L."/>
            <person name="Rohde M."/>
            <person name="Galperin M.Y."/>
            <person name="Jogler C."/>
        </authorList>
    </citation>
    <scope>NUCLEOTIDE SEQUENCE [LARGE SCALE GENOMIC DNA]</scope>
    <source>
        <strain evidence="1 2">HG15A2</strain>
    </source>
</reference>
<accession>A0A517MV04</accession>
<gene>
    <name evidence="1" type="ORF">HG15A2_18980</name>
</gene>
<dbReference type="RefSeq" id="WP_145059826.1">
    <property type="nucleotide sequence ID" value="NZ_CP036263.1"/>
</dbReference>
<dbReference type="KEGG" id="amob:HG15A2_18980"/>
<protein>
    <submittedName>
        <fullName evidence="1">Uncharacterized protein</fullName>
    </submittedName>
</protein>
<evidence type="ECO:0000313" key="2">
    <source>
        <dbReference type="Proteomes" id="UP000319852"/>
    </source>
</evidence>
<dbReference type="OrthoDB" id="266918at2"/>
<dbReference type="EMBL" id="CP036263">
    <property type="protein sequence ID" value="QDS98617.1"/>
    <property type="molecule type" value="Genomic_DNA"/>
</dbReference>
<organism evidence="1 2">
    <name type="scientific">Adhaeretor mobilis</name>
    <dbReference type="NCBI Taxonomy" id="1930276"/>
    <lineage>
        <taxon>Bacteria</taxon>
        <taxon>Pseudomonadati</taxon>
        <taxon>Planctomycetota</taxon>
        <taxon>Planctomycetia</taxon>
        <taxon>Pirellulales</taxon>
        <taxon>Lacipirellulaceae</taxon>
        <taxon>Adhaeretor</taxon>
    </lineage>
</organism>
<dbReference type="AlphaFoldDB" id="A0A517MV04"/>
<keyword evidence="2" id="KW-1185">Reference proteome</keyword>
<evidence type="ECO:0000313" key="1">
    <source>
        <dbReference type="EMBL" id="QDS98617.1"/>
    </source>
</evidence>
<proteinExistence type="predicted"/>
<sequence length="172" mass="18645">MDLLEKPAQKIRKDANQGPAPYILNDDLSQATASELTLLVETSGYAPAAIDRSLASLRSAGAQQRRLVWLHAEQTSDTNCDWKEIGHRFAAEASVDLFLTTGFNAREVALGARDAGLFLSNVVVCTDQATACQVLTERLAPGDAILLHEVSSVASQALQRWLKQLWQPMAAA</sequence>